<accession>A0AAW0FRD2</accession>
<evidence type="ECO:0000256" key="4">
    <source>
        <dbReference type="RuleBase" id="RU000363"/>
    </source>
</evidence>
<dbReference type="PANTHER" id="PTHR43976:SF16">
    <property type="entry name" value="SHORT-CHAIN DEHYDROGENASE_REDUCTASE FAMILY PROTEIN"/>
    <property type="match status" value="1"/>
</dbReference>
<organism evidence="5 6">
    <name type="scientific">Cerrena zonata</name>
    <dbReference type="NCBI Taxonomy" id="2478898"/>
    <lineage>
        <taxon>Eukaryota</taxon>
        <taxon>Fungi</taxon>
        <taxon>Dikarya</taxon>
        <taxon>Basidiomycota</taxon>
        <taxon>Agaricomycotina</taxon>
        <taxon>Agaricomycetes</taxon>
        <taxon>Polyporales</taxon>
        <taxon>Cerrenaceae</taxon>
        <taxon>Cerrena</taxon>
    </lineage>
</organism>
<dbReference type="EMBL" id="JASBNA010000039">
    <property type="protein sequence ID" value="KAK7681827.1"/>
    <property type="molecule type" value="Genomic_DNA"/>
</dbReference>
<dbReference type="InterPro" id="IPR036291">
    <property type="entry name" value="NAD(P)-bd_dom_sf"/>
</dbReference>
<keyword evidence="2" id="KW-0521">NADP</keyword>
<evidence type="ECO:0000256" key="2">
    <source>
        <dbReference type="ARBA" id="ARBA00022857"/>
    </source>
</evidence>
<protein>
    <recommendedName>
        <fullName evidence="7">NAD(P)-binding protein</fullName>
    </recommendedName>
</protein>
<evidence type="ECO:0000313" key="6">
    <source>
        <dbReference type="Proteomes" id="UP001385951"/>
    </source>
</evidence>
<dbReference type="SUPFAM" id="SSF51735">
    <property type="entry name" value="NAD(P)-binding Rossmann-fold domains"/>
    <property type="match status" value="1"/>
</dbReference>
<dbReference type="Gene3D" id="3.40.50.720">
    <property type="entry name" value="NAD(P)-binding Rossmann-like Domain"/>
    <property type="match status" value="1"/>
</dbReference>
<keyword evidence="6" id="KW-1185">Reference proteome</keyword>
<dbReference type="AlphaFoldDB" id="A0AAW0FRD2"/>
<dbReference type="GO" id="GO:0016491">
    <property type="term" value="F:oxidoreductase activity"/>
    <property type="evidence" value="ECO:0007669"/>
    <property type="project" value="UniProtKB-KW"/>
</dbReference>
<dbReference type="PRINTS" id="PR00080">
    <property type="entry name" value="SDRFAMILY"/>
</dbReference>
<reference evidence="5 6" key="1">
    <citation type="submission" date="2022-09" db="EMBL/GenBank/DDBJ databases">
        <authorList>
            <person name="Palmer J.M."/>
        </authorList>
    </citation>
    <scope>NUCLEOTIDE SEQUENCE [LARGE SCALE GENOMIC DNA]</scope>
    <source>
        <strain evidence="5 6">DSM 7382</strain>
    </source>
</reference>
<evidence type="ECO:0000313" key="5">
    <source>
        <dbReference type="EMBL" id="KAK7681827.1"/>
    </source>
</evidence>
<dbReference type="InterPro" id="IPR020904">
    <property type="entry name" value="Sc_DH/Rdtase_CS"/>
</dbReference>
<evidence type="ECO:0000256" key="3">
    <source>
        <dbReference type="ARBA" id="ARBA00023002"/>
    </source>
</evidence>
<dbReference type="PROSITE" id="PS00061">
    <property type="entry name" value="ADH_SHORT"/>
    <property type="match status" value="1"/>
</dbReference>
<dbReference type="InterPro" id="IPR002347">
    <property type="entry name" value="SDR_fam"/>
</dbReference>
<dbReference type="PANTHER" id="PTHR43976">
    <property type="entry name" value="SHORT CHAIN DEHYDROGENASE"/>
    <property type="match status" value="1"/>
</dbReference>
<evidence type="ECO:0000256" key="1">
    <source>
        <dbReference type="ARBA" id="ARBA00006484"/>
    </source>
</evidence>
<comment type="caution">
    <text evidence="5">The sequence shown here is derived from an EMBL/GenBank/DDBJ whole genome shotgun (WGS) entry which is preliminary data.</text>
</comment>
<proteinExistence type="inferred from homology"/>
<dbReference type="Proteomes" id="UP001385951">
    <property type="component" value="Unassembled WGS sequence"/>
</dbReference>
<dbReference type="InterPro" id="IPR051911">
    <property type="entry name" value="SDR_oxidoreductase"/>
</dbReference>
<dbReference type="CDD" id="cd05374">
    <property type="entry name" value="17beta-HSD-like_SDR_c"/>
    <property type="match status" value="1"/>
</dbReference>
<keyword evidence="3" id="KW-0560">Oxidoreductase</keyword>
<sequence length="283" mass="30866">MTSRVWFITGASTGFGRQMTELALKKGDMVVATARKPETLDDLKAEYPATKLISVKLDVNNAQEIKEAFATAKVAFGRIDVVFNNAGYGIVGEIEGTPEDEARRLFDTNFWGATNVSREAVQFFREENKPAGGFLINNSSLSGIMAIGGVGYYSASKHALEGFTQALASELDPKWKIKVSIVEPGAFHTDAPTKMGEGFSHPAYTDPALPSKQARGFFHNTGRFGRDAAKAVQRIYDLSLVANPPLRFALGPDSVGAVKKQLKDVEQDVVKYESWSEGLDFDD</sequence>
<dbReference type="PRINTS" id="PR00081">
    <property type="entry name" value="GDHRDH"/>
</dbReference>
<gene>
    <name evidence="5" type="ORF">QCA50_015174</name>
</gene>
<dbReference type="Pfam" id="PF00106">
    <property type="entry name" value="adh_short"/>
    <property type="match status" value="1"/>
</dbReference>
<evidence type="ECO:0008006" key="7">
    <source>
        <dbReference type="Google" id="ProtNLM"/>
    </source>
</evidence>
<comment type="similarity">
    <text evidence="1 4">Belongs to the short-chain dehydrogenases/reductases (SDR) family.</text>
</comment>
<name>A0AAW0FRD2_9APHY</name>